<sequence length="162" mass="17717">MTFNQLVAGSNPARPTIISRIPGRLAQLGEHLPYKEGVTGSIPVTTTIFASEAEISATFAEKVPIQMGIFFARNSVLQLLLLPLWRAERHLFYCATLPLCHSATLPLCHSVISHILYSALPRLPDCTPVHRDAAYMNACNKVNASNKKGRPRPARKDAQGAT</sequence>
<protein>
    <submittedName>
        <fullName evidence="1">Uncharacterized protein</fullName>
    </submittedName>
</protein>
<dbReference type="AlphaFoldDB" id="A0A653L8I7"/>
<accession>A0A653L8I7</accession>
<proteinExistence type="predicted"/>
<name>A0A653L8I7_AERVE</name>
<dbReference type="Proteomes" id="UP000439123">
    <property type="component" value="Unassembled WGS sequence"/>
</dbReference>
<evidence type="ECO:0000313" key="2">
    <source>
        <dbReference type="Proteomes" id="UP000439123"/>
    </source>
</evidence>
<reference evidence="1 2" key="1">
    <citation type="submission" date="2019-10" db="EMBL/GenBank/DDBJ databases">
        <authorList>
            <person name="Karimi E."/>
        </authorList>
    </citation>
    <scope>NUCLEOTIDE SEQUENCE [LARGE SCALE GENOMIC DNA]</scope>
    <source>
        <strain evidence="1">Aeromonas sp. 8C</strain>
    </source>
</reference>
<organism evidence="1 2">
    <name type="scientific">Aeromonas veronii</name>
    <dbReference type="NCBI Taxonomy" id="654"/>
    <lineage>
        <taxon>Bacteria</taxon>
        <taxon>Pseudomonadati</taxon>
        <taxon>Pseudomonadota</taxon>
        <taxon>Gammaproteobacteria</taxon>
        <taxon>Aeromonadales</taxon>
        <taxon>Aeromonadaceae</taxon>
        <taxon>Aeromonas</taxon>
    </lineage>
</organism>
<dbReference type="AntiFam" id="ANF00010">
    <property type="entry name" value="tRNA translation"/>
</dbReference>
<dbReference type="EMBL" id="CABWLC010000018">
    <property type="protein sequence ID" value="VXA87353.1"/>
    <property type="molecule type" value="Genomic_DNA"/>
</dbReference>
<evidence type="ECO:0000313" key="1">
    <source>
        <dbReference type="EMBL" id="VXA87353.1"/>
    </source>
</evidence>
<gene>
    <name evidence="1" type="ORF">AERO8C_50148</name>
</gene>